<dbReference type="InterPro" id="IPR015797">
    <property type="entry name" value="NUDIX_hydrolase-like_dom_sf"/>
</dbReference>
<comment type="caution">
    <text evidence="4">The sequence shown here is derived from an EMBL/GenBank/DDBJ whole genome shotgun (WGS) entry which is preliminary data.</text>
</comment>
<dbReference type="GO" id="GO:0016787">
    <property type="term" value="F:hydrolase activity"/>
    <property type="evidence" value="ECO:0007669"/>
    <property type="project" value="UniProtKB-KW"/>
</dbReference>
<name>A0A940ICK5_9FIRM</name>
<feature type="domain" description="Nudix hydrolase" evidence="3">
    <location>
        <begin position="39"/>
        <end position="167"/>
    </location>
</feature>
<reference evidence="4" key="1">
    <citation type="submission" date="2020-10" db="EMBL/GenBank/DDBJ databases">
        <authorList>
            <person name="Gilroy R."/>
        </authorList>
    </citation>
    <scope>NUCLEOTIDE SEQUENCE</scope>
    <source>
        <strain evidence="4">517</strain>
    </source>
</reference>
<dbReference type="InterPro" id="IPR020084">
    <property type="entry name" value="NUDIX_hydrolase_CS"/>
</dbReference>
<evidence type="ECO:0000256" key="2">
    <source>
        <dbReference type="ARBA" id="ARBA00022801"/>
    </source>
</evidence>
<dbReference type="InterPro" id="IPR000086">
    <property type="entry name" value="NUDIX_hydrolase_dom"/>
</dbReference>
<evidence type="ECO:0000256" key="1">
    <source>
        <dbReference type="ARBA" id="ARBA00001946"/>
    </source>
</evidence>
<keyword evidence="2 4" id="KW-0378">Hydrolase</keyword>
<evidence type="ECO:0000313" key="4">
    <source>
        <dbReference type="EMBL" id="MBO8424149.1"/>
    </source>
</evidence>
<dbReference type="GO" id="GO:0019693">
    <property type="term" value="P:ribose phosphate metabolic process"/>
    <property type="evidence" value="ECO:0007669"/>
    <property type="project" value="TreeGrafter"/>
</dbReference>
<dbReference type="SUPFAM" id="SSF55811">
    <property type="entry name" value="Nudix"/>
    <property type="match status" value="1"/>
</dbReference>
<dbReference type="Gene3D" id="3.90.79.10">
    <property type="entry name" value="Nucleoside Triphosphate Pyrophosphohydrolase"/>
    <property type="match status" value="1"/>
</dbReference>
<comment type="cofactor">
    <cofactor evidence="1">
        <name>Mg(2+)</name>
        <dbReference type="ChEBI" id="CHEBI:18420"/>
    </cofactor>
</comment>
<protein>
    <submittedName>
        <fullName evidence="4">NUDIX hydrolase</fullName>
    </submittedName>
</protein>
<gene>
    <name evidence="4" type="ORF">IAB16_03950</name>
</gene>
<dbReference type="Pfam" id="PF00293">
    <property type="entry name" value="NUDIX"/>
    <property type="match status" value="1"/>
</dbReference>
<accession>A0A940ICK5</accession>
<dbReference type="PANTHER" id="PTHR11839:SF18">
    <property type="entry name" value="NUDIX HYDROLASE DOMAIN-CONTAINING PROTEIN"/>
    <property type="match status" value="1"/>
</dbReference>
<evidence type="ECO:0000313" key="5">
    <source>
        <dbReference type="Proteomes" id="UP000727857"/>
    </source>
</evidence>
<dbReference type="Proteomes" id="UP000727857">
    <property type="component" value="Unassembled WGS sequence"/>
</dbReference>
<evidence type="ECO:0000259" key="3">
    <source>
        <dbReference type="PROSITE" id="PS51462"/>
    </source>
</evidence>
<dbReference type="AlphaFoldDB" id="A0A940ICK5"/>
<reference evidence="4" key="2">
    <citation type="journal article" date="2021" name="PeerJ">
        <title>Extensive microbial diversity within the chicken gut microbiome revealed by metagenomics and culture.</title>
        <authorList>
            <person name="Gilroy R."/>
            <person name="Ravi A."/>
            <person name="Getino M."/>
            <person name="Pursley I."/>
            <person name="Horton D.L."/>
            <person name="Alikhan N.F."/>
            <person name="Baker D."/>
            <person name="Gharbi K."/>
            <person name="Hall N."/>
            <person name="Watson M."/>
            <person name="Adriaenssens E.M."/>
            <person name="Foster-Nyarko E."/>
            <person name="Jarju S."/>
            <person name="Secka A."/>
            <person name="Antonio M."/>
            <person name="Oren A."/>
            <person name="Chaudhuri R.R."/>
            <person name="La Ragione R."/>
            <person name="Hildebrand F."/>
            <person name="Pallen M.J."/>
        </authorList>
    </citation>
    <scope>NUCLEOTIDE SEQUENCE</scope>
    <source>
        <strain evidence="4">517</strain>
    </source>
</reference>
<dbReference type="FunFam" id="3.90.79.10:FF:000024">
    <property type="entry name" value="ADP-ribose pyrophosphatase"/>
    <property type="match status" value="1"/>
</dbReference>
<dbReference type="PROSITE" id="PS00893">
    <property type="entry name" value="NUDIX_BOX"/>
    <property type="match status" value="1"/>
</dbReference>
<dbReference type="PANTHER" id="PTHR11839">
    <property type="entry name" value="UDP/ADP-SUGAR PYROPHOSPHATASE"/>
    <property type="match status" value="1"/>
</dbReference>
<organism evidence="4 5">
    <name type="scientific">Candidatus Stercoripulliclostridium pullicola</name>
    <dbReference type="NCBI Taxonomy" id="2840953"/>
    <lineage>
        <taxon>Bacteria</taxon>
        <taxon>Bacillati</taxon>
        <taxon>Bacillota</taxon>
        <taxon>Clostridia</taxon>
        <taxon>Eubacteriales</taxon>
        <taxon>Candidatus Stercoripulliclostridium</taxon>
    </lineage>
</organism>
<dbReference type="GO" id="GO:0006753">
    <property type="term" value="P:nucleoside phosphate metabolic process"/>
    <property type="evidence" value="ECO:0007669"/>
    <property type="project" value="TreeGrafter"/>
</dbReference>
<proteinExistence type="predicted"/>
<sequence>MSKETTLSSEMLYDGRIMKLYKDSVELENGKTSEREYIRHSGGASIMAVDEEENVYFVTQYRYPYAAEVFEIPAGKLEKGEEPLTCAIRELEEEAGLKADKFELIATVYPTPSYTDEKLYVYLATGLTETEAHLDEGEFLGVEKIPFEKAYSMAVAGDIHDAKTLVAIYAYAARKARGELR</sequence>
<dbReference type="PROSITE" id="PS51462">
    <property type="entry name" value="NUDIX"/>
    <property type="match status" value="1"/>
</dbReference>
<dbReference type="EMBL" id="JADINF010000100">
    <property type="protein sequence ID" value="MBO8424149.1"/>
    <property type="molecule type" value="Genomic_DNA"/>
</dbReference>